<reference evidence="10" key="1">
    <citation type="submission" date="2021-02" db="EMBL/GenBank/DDBJ databases">
        <authorList>
            <person name="Dougan E. K."/>
            <person name="Rhodes N."/>
            <person name="Thang M."/>
            <person name="Chan C."/>
        </authorList>
    </citation>
    <scope>NUCLEOTIDE SEQUENCE</scope>
</reference>
<evidence type="ECO:0000313" key="11">
    <source>
        <dbReference type="Proteomes" id="UP000601435"/>
    </source>
</evidence>
<evidence type="ECO:0000256" key="8">
    <source>
        <dbReference type="SAM" id="MobiDB-lite"/>
    </source>
</evidence>
<dbReference type="OrthoDB" id="1368at2759"/>
<dbReference type="Proteomes" id="UP000601435">
    <property type="component" value="Unassembled WGS sequence"/>
</dbReference>
<proteinExistence type="predicted"/>
<feature type="transmembrane region" description="Helical" evidence="9">
    <location>
        <begin position="324"/>
        <end position="343"/>
    </location>
</feature>
<keyword evidence="3" id="KW-1003">Cell membrane</keyword>
<evidence type="ECO:0000256" key="7">
    <source>
        <dbReference type="ARBA" id="ARBA00023136"/>
    </source>
</evidence>
<evidence type="ECO:0000313" key="10">
    <source>
        <dbReference type="EMBL" id="CAE7814005.1"/>
    </source>
</evidence>
<evidence type="ECO:0000256" key="6">
    <source>
        <dbReference type="ARBA" id="ARBA00023065"/>
    </source>
</evidence>
<sequence length="461" mass="52746">MIIYDDRSWVGVIFTWTGSVLPVVWPRILLLVLVIYAAYELLGWQHWRFHMMEEAEKSMQMLGGTMSFLLIFRANQANARYWEGRTYISRFFEDIRDYVMFFNLYVRGGRKTVNWDCGNKLAVIEEDENDELARRARITAVRLCVAFAVMLKTHTRLQHSGYCFGRISRRTKWAVDWDRFRLHQLLKDWEFRTVDAHFNILCSQATTLQEFEQQFQSYDEGPPPDWPSHFKVNTEPAARAHLALAYLIKENLVMNMNDAFNSLPHGLKERLVPLMASLLKSALDSYEGVTVIISTPLPLPYVCLCKLLLTVWMVLFPLTEDPSLGLFGGVMVPIFVMLALLGIDAISTELEDPFGDDANDLDISEHIASLESEALALLELSGDVKARDAFAWRCLPRLIAEESCKPIYRQLVLAELAGEELVEATGESVRLSMDRDHMDEFRAPSAAPARSYSGTRLDEDP</sequence>
<evidence type="ECO:0000256" key="9">
    <source>
        <dbReference type="SAM" id="Phobius"/>
    </source>
</evidence>
<protein>
    <submittedName>
        <fullName evidence="10">Uncharacterized protein</fullName>
    </submittedName>
</protein>
<gene>
    <name evidence="10" type="ORF">SNEC2469_LOCUS24146</name>
</gene>
<evidence type="ECO:0000256" key="5">
    <source>
        <dbReference type="ARBA" id="ARBA00022989"/>
    </source>
</evidence>
<keyword evidence="6" id="KW-0406">Ion transport</keyword>
<keyword evidence="4 9" id="KW-0812">Transmembrane</keyword>
<dbReference type="Pfam" id="PF25539">
    <property type="entry name" value="Bestrophin_2"/>
    <property type="match status" value="2"/>
</dbReference>
<keyword evidence="7 9" id="KW-0472">Membrane</keyword>
<dbReference type="InterPro" id="IPR044669">
    <property type="entry name" value="YneE/VCCN1/2-like"/>
</dbReference>
<dbReference type="AlphaFoldDB" id="A0A812Z795"/>
<comment type="caution">
    <text evidence="10">The sequence shown here is derived from an EMBL/GenBank/DDBJ whole genome shotgun (WGS) entry which is preliminary data.</text>
</comment>
<organism evidence="10 11">
    <name type="scientific">Symbiodinium necroappetens</name>
    <dbReference type="NCBI Taxonomy" id="1628268"/>
    <lineage>
        <taxon>Eukaryota</taxon>
        <taxon>Sar</taxon>
        <taxon>Alveolata</taxon>
        <taxon>Dinophyceae</taxon>
        <taxon>Suessiales</taxon>
        <taxon>Symbiodiniaceae</taxon>
        <taxon>Symbiodinium</taxon>
    </lineage>
</organism>
<evidence type="ECO:0000256" key="4">
    <source>
        <dbReference type="ARBA" id="ARBA00022692"/>
    </source>
</evidence>
<feature type="region of interest" description="Disordered" evidence="8">
    <location>
        <begin position="440"/>
        <end position="461"/>
    </location>
</feature>
<keyword evidence="11" id="KW-1185">Reference proteome</keyword>
<evidence type="ECO:0000256" key="1">
    <source>
        <dbReference type="ARBA" id="ARBA00004651"/>
    </source>
</evidence>
<dbReference type="EMBL" id="CAJNJA010046030">
    <property type="protein sequence ID" value="CAE7814005.1"/>
    <property type="molecule type" value="Genomic_DNA"/>
</dbReference>
<keyword evidence="2" id="KW-0813">Transport</keyword>
<dbReference type="PANTHER" id="PTHR33281">
    <property type="entry name" value="UPF0187 PROTEIN YNEE"/>
    <property type="match status" value="1"/>
</dbReference>
<keyword evidence="5 9" id="KW-1133">Transmembrane helix</keyword>
<dbReference type="GO" id="GO:0005886">
    <property type="term" value="C:plasma membrane"/>
    <property type="evidence" value="ECO:0007669"/>
    <property type="project" value="UniProtKB-SubCell"/>
</dbReference>
<dbReference type="PANTHER" id="PTHR33281:SF19">
    <property type="entry name" value="VOLTAGE-DEPENDENT ANION CHANNEL-FORMING PROTEIN YNEE"/>
    <property type="match status" value="1"/>
</dbReference>
<accession>A0A812Z795</accession>
<dbReference type="GO" id="GO:0005254">
    <property type="term" value="F:chloride channel activity"/>
    <property type="evidence" value="ECO:0007669"/>
    <property type="project" value="InterPro"/>
</dbReference>
<feature type="transmembrane region" description="Helical" evidence="9">
    <location>
        <begin position="24"/>
        <end position="42"/>
    </location>
</feature>
<evidence type="ECO:0000256" key="3">
    <source>
        <dbReference type="ARBA" id="ARBA00022475"/>
    </source>
</evidence>
<comment type="subcellular location">
    <subcellularLocation>
        <location evidence="1">Cell membrane</location>
        <topology evidence="1">Multi-pass membrane protein</topology>
    </subcellularLocation>
</comment>
<name>A0A812Z795_9DINO</name>
<evidence type="ECO:0000256" key="2">
    <source>
        <dbReference type="ARBA" id="ARBA00022448"/>
    </source>
</evidence>
<feature type="transmembrane region" description="Helical" evidence="9">
    <location>
        <begin position="299"/>
        <end position="318"/>
    </location>
</feature>